<feature type="region of interest" description="Disordered" evidence="3">
    <location>
        <begin position="53"/>
        <end position="80"/>
    </location>
</feature>
<dbReference type="Gene3D" id="2.120.10.80">
    <property type="entry name" value="Kelch-type beta propeller"/>
    <property type="match status" value="2"/>
</dbReference>
<dbReference type="AlphaFoldDB" id="A0A8G1RNM9"/>
<keyword evidence="2" id="KW-0408">Iron</keyword>
<evidence type="ECO:0000313" key="5">
    <source>
        <dbReference type="Proteomes" id="UP000249789"/>
    </source>
</evidence>
<dbReference type="GO" id="GO:0019760">
    <property type="term" value="P:glucosinolate metabolic process"/>
    <property type="evidence" value="ECO:0007669"/>
    <property type="project" value="UniProtKB-ARBA"/>
</dbReference>
<keyword evidence="5" id="KW-1185">Reference proteome</keyword>
<dbReference type="Pfam" id="PF24681">
    <property type="entry name" value="Kelch_KLHDC2_KLHL20_DRC7"/>
    <property type="match status" value="1"/>
</dbReference>
<dbReference type="SUPFAM" id="SSF117281">
    <property type="entry name" value="Kelch motif"/>
    <property type="match status" value="2"/>
</dbReference>
<gene>
    <name evidence="4" type="ORF">BO72DRAFT_528983</name>
</gene>
<dbReference type="EMBL" id="KZ824653">
    <property type="protein sequence ID" value="RAK75958.1"/>
    <property type="molecule type" value="Genomic_DNA"/>
</dbReference>
<reference evidence="4 5" key="1">
    <citation type="submission" date="2018-02" db="EMBL/GenBank/DDBJ databases">
        <title>The genomes of Aspergillus section Nigri reveals drivers in fungal speciation.</title>
        <authorList>
            <consortium name="DOE Joint Genome Institute"/>
            <person name="Vesth T.C."/>
            <person name="Nybo J."/>
            <person name="Theobald S."/>
            <person name="Brandl J."/>
            <person name="Frisvad J.C."/>
            <person name="Nielsen K.F."/>
            <person name="Lyhne E.K."/>
            <person name="Kogle M.E."/>
            <person name="Kuo A."/>
            <person name="Riley R."/>
            <person name="Clum A."/>
            <person name="Nolan M."/>
            <person name="Lipzen A."/>
            <person name="Salamov A."/>
            <person name="Henrissat B."/>
            <person name="Wiebenga A."/>
            <person name="De vries R.P."/>
            <person name="Grigoriev I.V."/>
            <person name="Mortensen U.H."/>
            <person name="Andersen M.R."/>
            <person name="Baker S.E."/>
        </authorList>
    </citation>
    <scope>NUCLEOTIDE SEQUENCE [LARGE SCALE GENOMIC DNA]</scope>
    <source>
        <strain evidence="4 5">CBS 313.89</strain>
    </source>
</reference>
<evidence type="ECO:0000256" key="2">
    <source>
        <dbReference type="ARBA" id="ARBA00023004"/>
    </source>
</evidence>
<dbReference type="OrthoDB" id="10250130at2759"/>
<dbReference type="RefSeq" id="XP_040799968.1">
    <property type="nucleotide sequence ID" value="XM_040950214.1"/>
</dbReference>
<dbReference type="InterPro" id="IPR015915">
    <property type="entry name" value="Kelch-typ_b-propeller"/>
</dbReference>
<organism evidence="4 5">
    <name type="scientific">Aspergillus fijiensis CBS 313.89</name>
    <dbReference type="NCBI Taxonomy" id="1448319"/>
    <lineage>
        <taxon>Eukaryota</taxon>
        <taxon>Fungi</taxon>
        <taxon>Dikarya</taxon>
        <taxon>Ascomycota</taxon>
        <taxon>Pezizomycotina</taxon>
        <taxon>Eurotiomycetes</taxon>
        <taxon>Eurotiomycetidae</taxon>
        <taxon>Eurotiales</taxon>
        <taxon>Aspergillaceae</taxon>
        <taxon>Aspergillus</taxon>
    </lineage>
</organism>
<feature type="compositionally biased region" description="Pro residues" evidence="3">
    <location>
        <begin position="55"/>
        <end position="66"/>
    </location>
</feature>
<keyword evidence="1" id="KW-0677">Repeat</keyword>
<evidence type="ECO:0000256" key="1">
    <source>
        <dbReference type="ARBA" id="ARBA00022737"/>
    </source>
</evidence>
<dbReference type="GeneID" id="63867549"/>
<dbReference type="PANTHER" id="PTHR47435">
    <property type="entry name" value="KELCH REPEAT PROTEIN (AFU_ORTHOLOGUE AFUA_5G12780)"/>
    <property type="match status" value="1"/>
</dbReference>
<evidence type="ECO:0000313" key="4">
    <source>
        <dbReference type="EMBL" id="RAK75958.1"/>
    </source>
</evidence>
<name>A0A8G1RNM9_9EURO</name>
<dbReference type="Proteomes" id="UP000249789">
    <property type="component" value="Unassembled WGS sequence"/>
</dbReference>
<protein>
    <submittedName>
        <fullName evidence="4">Kelch repeat-containing protein</fullName>
    </submittedName>
</protein>
<sequence>MMRATWTQLLSDTSTSIQRSSQTLTILGDHAYIYGGELRPREPVDSTVYRLAVSPTPPTIPTPTPTPTSTAHPQPQPRVGTASTALANKLYIFSGRGGAAMAPLEERGALWVFDSTDSVWTQLTPSDPAAPFPVGRSYHALTTNGTDTIYLHAGCPAAGRLRDLWAFDLTTRRWRECAPAPGPARGGASLAFADGKVYRMNGFDGTREQGGAVDVYDPVADVWSTVGFVADGVVGPGARSVGCLLAARTGLGRWVLVTMFGECDPSSLGHQGAGMMLGDVWVFDLEEGKWVLVQGEGEGDGDRPVARGWFAADVLEGGGSGVSVVVHGGLAESNERLGDVWRLDLDLDFEGLA</sequence>
<evidence type="ECO:0000256" key="3">
    <source>
        <dbReference type="SAM" id="MobiDB-lite"/>
    </source>
</evidence>
<accession>A0A8G1RNM9</accession>
<dbReference type="PANTHER" id="PTHR47435:SF4">
    <property type="entry name" value="KELCH REPEAT PROTEIN (AFU_ORTHOLOGUE AFUA_5G12780)"/>
    <property type="match status" value="1"/>
</dbReference>
<dbReference type="VEuPathDB" id="FungiDB:BO72DRAFT_528983"/>
<proteinExistence type="predicted"/>